<gene>
    <name evidence="1" type="ORF">ACFQFQ_19625</name>
</gene>
<reference evidence="2" key="1">
    <citation type="journal article" date="2019" name="Int. J. Syst. Evol. Microbiol.">
        <title>The Global Catalogue of Microorganisms (GCM) 10K type strain sequencing project: providing services to taxonomists for standard genome sequencing and annotation.</title>
        <authorList>
            <consortium name="The Broad Institute Genomics Platform"/>
            <consortium name="The Broad Institute Genome Sequencing Center for Infectious Disease"/>
            <person name="Wu L."/>
            <person name="Ma J."/>
        </authorList>
    </citation>
    <scope>NUCLEOTIDE SEQUENCE [LARGE SCALE GENOMIC DNA]</scope>
    <source>
        <strain evidence="2">CCUG 66188</strain>
    </source>
</reference>
<name>A0ABW2B6K6_9RHOB</name>
<evidence type="ECO:0000313" key="2">
    <source>
        <dbReference type="Proteomes" id="UP001596353"/>
    </source>
</evidence>
<organism evidence="1 2">
    <name type="scientific">Sulfitobacter porphyrae</name>
    <dbReference type="NCBI Taxonomy" id="1246864"/>
    <lineage>
        <taxon>Bacteria</taxon>
        <taxon>Pseudomonadati</taxon>
        <taxon>Pseudomonadota</taxon>
        <taxon>Alphaproteobacteria</taxon>
        <taxon>Rhodobacterales</taxon>
        <taxon>Roseobacteraceae</taxon>
        <taxon>Sulfitobacter</taxon>
    </lineage>
</organism>
<evidence type="ECO:0000313" key="1">
    <source>
        <dbReference type="EMBL" id="MFC6761178.1"/>
    </source>
</evidence>
<comment type="caution">
    <text evidence="1">The sequence shown here is derived from an EMBL/GenBank/DDBJ whole genome shotgun (WGS) entry which is preliminary data.</text>
</comment>
<dbReference type="Proteomes" id="UP001596353">
    <property type="component" value="Unassembled WGS sequence"/>
</dbReference>
<sequence>MSFETRTLTALFRLVFGARPEAVFDSPVRRVMALCFILNGVLPGTATTPTRS</sequence>
<dbReference type="EMBL" id="JBHSWG010000001">
    <property type="protein sequence ID" value="MFC6761178.1"/>
    <property type="molecule type" value="Genomic_DNA"/>
</dbReference>
<protein>
    <submittedName>
        <fullName evidence="1">Uncharacterized protein</fullName>
    </submittedName>
</protein>
<accession>A0ABW2B6K6</accession>
<proteinExistence type="predicted"/>
<keyword evidence="2" id="KW-1185">Reference proteome</keyword>